<sequence length="48" mass="4689">MASPSWGSLLLTLVSSGAAGEGRALSEVHCSHPGGAAEDRLQEPGAGA</sequence>
<keyword evidence="2" id="KW-0732">Signal</keyword>
<protein>
    <submittedName>
        <fullName evidence="3">RCG51510, isoform CRA_b</fullName>
    </submittedName>
</protein>
<evidence type="ECO:0000256" key="2">
    <source>
        <dbReference type="SAM" id="SignalP"/>
    </source>
</evidence>
<dbReference type="EMBL" id="CH473972">
    <property type="protein sequence ID" value="EDL92818.1"/>
    <property type="molecule type" value="Genomic_DNA"/>
</dbReference>
<proteinExistence type="predicted"/>
<feature type="chain" id="PRO_5039926807" evidence="2">
    <location>
        <begin position="20"/>
        <end position="48"/>
    </location>
</feature>
<dbReference type="Proteomes" id="UP000234681">
    <property type="component" value="Chromosome 19"/>
</dbReference>
<name>A6IZZ0_RAT</name>
<organism evidence="3 4">
    <name type="scientific">Rattus norvegicus</name>
    <name type="common">Rat</name>
    <dbReference type="NCBI Taxonomy" id="10116"/>
    <lineage>
        <taxon>Eukaryota</taxon>
        <taxon>Metazoa</taxon>
        <taxon>Chordata</taxon>
        <taxon>Craniata</taxon>
        <taxon>Vertebrata</taxon>
        <taxon>Euteleostomi</taxon>
        <taxon>Mammalia</taxon>
        <taxon>Eutheria</taxon>
        <taxon>Euarchontoglires</taxon>
        <taxon>Glires</taxon>
        <taxon>Rodentia</taxon>
        <taxon>Myomorpha</taxon>
        <taxon>Muroidea</taxon>
        <taxon>Muridae</taxon>
        <taxon>Murinae</taxon>
        <taxon>Rattus</taxon>
    </lineage>
</organism>
<feature type="signal peptide" evidence="2">
    <location>
        <begin position="1"/>
        <end position="19"/>
    </location>
</feature>
<accession>A6IZZ0</accession>
<feature type="region of interest" description="Disordered" evidence="1">
    <location>
        <begin position="22"/>
        <end position="48"/>
    </location>
</feature>
<evidence type="ECO:0000256" key="1">
    <source>
        <dbReference type="SAM" id="MobiDB-lite"/>
    </source>
</evidence>
<gene>
    <name evidence="3" type="ORF">rCG_51510</name>
</gene>
<evidence type="ECO:0000313" key="3">
    <source>
        <dbReference type="EMBL" id="EDL92818.1"/>
    </source>
</evidence>
<evidence type="ECO:0000313" key="4">
    <source>
        <dbReference type="Proteomes" id="UP000234681"/>
    </source>
</evidence>
<dbReference type="AlphaFoldDB" id="A6IZZ0"/>
<reference evidence="4" key="1">
    <citation type="submission" date="2005-09" db="EMBL/GenBank/DDBJ databases">
        <authorList>
            <person name="Mural R.J."/>
            <person name="Li P.W."/>
            <person name="Adams M.D."/>
            <person name="Amanatides P.G."/>
            <person name="Baden-Tillson H."/>
            <person name="Barnstead M."/>
            <person name="Chin S.H."/>
            <person name="Dew I."/>
            <person name="Evans C.A."/>
            <person name="Ferriera S."/>
            <person name="Flanigan M."/>
            <person name="Fosler C."/>
            <person name="Glodek A."/>
            <person name="Gu Z."/>
            <person name="Holt R.A."/>
            <person name="Jennings D."/>
            <person name="Kraft C.L."/>
            <person name="Lu F."/>
            <person name="Nguyen T."/>
            <person name="Nusskern D.R."/>
            <person name="Pfannkoch C.M."/>
            <person name="Sitter C."/>
            <person name="Sutton G.G."/>
            <person name="Venter J.C."/>
            <person name="Wang Z."/>
            <person name="Woodage T."/>
            <person name="Zheng X.H."/>
            <person name="Zhong F."/>
        </authorList>
    </citation>
    <scope>NUCLEOTIDE SEQUENCE [LARGE SCALE GENOMIC DNA]</scope>
    <source>
        <strain>BN</strain>
        <strain evidence="4">Sprague-Dawley</strain>
    </source>
</reference>